<dbReference type="PROSITE" id="PS50088">
    <property type="entry name" value="ANK_REPEAT"/>
    <property type="match status" value="8"/>
</dbReference>
<organism evidence="5 6">
    <name type="scientific">Coleophoma crateriformis</name>
    <dbReference type="NCBI Taxonomy" id="565419"/>
    <lineage>
        <taxon>Eukaryota</taxon>
        <taxon>Fungi</taxon>
        <taxon>Dikarya</taxon>
        <taxon>Ascomycota</taxon>
        <taxon>Pezizomycotina</taxon>
        <taxon>Leotiomycetes</taxon>
        <taxon>Helotiales</taxon>
        <taxon>Dermateaceae</taxon>
        <taxon>Coleophoma</taxon>
    </lineage>
</organism>
<feature type="repeat" description="ANK" evidence="2">
    <location>
        <begin position="892"/>
        <end position="924"/>
    </location>
</feature>
<reference evidence="5 6" key="1">
    <citation type="journal article" date="2018" name="IMA Fungus">
        <title>IMA Genome-F 9: Draft genome sequence of Annulohypoxylon stygium, Aspergillus mulundensis, Berkeleyomyces basicola (syn. Thielaviopsis basicola), Ceratocystis smalleyi, two Cercospora beticola strains, Coleophoma cylindrospora, Fusarium fracticaudum, Phialophora cf. hyalina, and Morchella septimelata.</title>
        <authorList>
            <person name="Wingfield B.D."/>
            <person name="Bills G.F."/>
            <person name="Dong Y."/>
            <person name="Huang W."/>
            <person name="Nel W.J."/>
            <person name="Swalarsk-Parry B.S."/>
            <person name="Vaghefi N."/>
            <person name="Wilken P.M."/>
            <person name="An Z."/>
            <person name="de Beer Z.W."/>
            <person name="De Vos L."/>
            <person name="Chen L."/>
            <person name="Duong T.A."/>
            <person name="Gao Y."/>
            <person name="Hammerbacher A."/>
            <person name="Kikkert J.R."/>
            <person name="Li Y."/>
            <person name="Li H."/>
            <person name="Li K."/>
            <person name="Li Q."/>
            <person name="Liu X."/>
            <person name="Ma X."/>
            <person name="Naidoo K."/>
            <person name="Pethybridge S.J."/>
            <person name="Sun J."/>
            <person name="Steenkamp E.T."/>
            <person name="van der Nest M.A."/>
            <person name="van Wyk S."/>
            <person name="Wingfield M.J."/>
            <person name="Xiong C."/>
            <person name="Yue Q."/>
            <person name="Zhang X."/>
        </authorList>
    </citation>
    <scope>NUCLEOTIDE SEQUENCE [LARGE SCALE GENOMIC DNA]</scope>
    <source>
        <strain evidence="5 6">BP5796</strain>
    </source>
</reference>
<dbReference type="Gene3D" id="3.40.50.300">
    <property type="entry name" value="P-loop containing nucleotide triphosphate hydrolases"/>
    <property type="match status" value="1"/>
</dbReference>
<feature type="repeat" description="ANK" evidence="2">
    <location>
        <begin position="859"/>
        <end position="891"/>
    </location>
</feature>
<evidence type="ECO:0000313" key="5">
    <source>
        <dbReference type="EMBL" id="RDW77988.1"/>
    </source>
</evidence>
<accession>A0A3D8RVH6</accession>
<evidence type="ECO:0000256" key="1">
    <source>
        <dbReference type="ARBA" id="ARBA00022737"/>
    </source>
</evidence>
<feature type="repeat" description="ANK" evidence="2">
    <location>
        <begin position="766"/>
        <end position="790"/>
    </location>
</feature>
<comment type="caution">
    <text evidence="5">The sequence shown here is derived from an EMBL/GenBank/DDBJ whole genome shotgun (WGS) entry which is preliminary data.</text>
</comment>
<name>A0A3D8RVH6_9HELO</name>
<dbReference type="InterPro" id="IPR056884">
    <property type="entry name" value="NPHP3-like_N"/>
</dbReference>
<evidence type="ECO:0000259" key="3">
    <source>
        <dbReference type="Pfam" id="PF22939"/>
    </source>
</evidence>
<dbReference type="InterPro" id="IPR027417">
    <property type="entry name" value="P-loop_NTPase"/>
</dbReference>
<keyword evidence="6" id="KW-1185">Reference proteome</keyword>
<keyword evidence="2" id="KW-0040">ANK repeat</keyword>
<dbReference type="Pfam" id="PF22939">
    <property type="entry name" value="WHD_GPIID"/>
    <property type="match status" value="1"/>
</dbReference>
<dbReference type="Pfam" id="PF13637">
    <property type="entry name" value="Ank_4"/>
    <property type="match status" value="1"/>
</dbReference>
<proteinExistence type="predicted"/>
<dbReference type="InterPro" id="IPR036770">
    <property type="entry name" value="Ankyrin_rpt-contain_sf"/>
</dbReference>
<dbReference type="SUPFAM" id="SSF48403">
    <property type="entry name" value="Ankyrin repeat"/>
    <property type="match status" value="1"/>
</dbReference>
<dbReference type="SUPFAM" id="SSF52540">
    <property type="entry name" value="P-loop containing nucleoside triphosphate hydrolases"/>
    <property type="match status" value="1"/>
</dbReference>
<dbReference type="EMBL" id="PDLN01000008">
    <property type="protein sequence ID" value="RDW77988.1"/>
    <property type="molecule type" value="Genomic_DNA"/>
</dbReference>
<feature type="repeat" description="ANK" evidence="2">
    <location>
        <begin position="791"/>
        <end position="823"/>
    </location>
</feature>
<feature type="repeat" description="ANK" evidence="2">
    <location>
        <begin position="696"/>
        <end position="728"/>
    </location>
</feature>
<dbReference type="InterPro" id="IPR054471">
    <property type="entry name" value="GPIID_WHD"/>
</dbReference>
<feature type="repeat" description="ANK" evidence="2">
    <location>
        <begin position="825"/>
        <end position="857"/>
    </location>
</feature>
<dbReference type="Proteomes" id="UP000256328">
    <property type="component" value="Unassembled WGS sequence"/>
</dbReference>
<protein>
    <submittedName>
        <fullName evidence="5">Uncharacterized protein</fullName>
    </submittedName>
</protein>
<keyword evidence="1" id="KW-0677">Repeat</keyword>
<feature type="domain" description="GPI inositol-deacylase winged helix" evidence="3">
    <location>
        <begin position="508"/>
        <end position="587"/>
    </location>
</feature>
<evidence type="ECO:0000313" key="6">
    <source>
        <dbReference type="Proteomes" id="UP000256328"/>
    </source>
</evidence>
<dbReference type="PROSITE" id="PS50297">
    <property type="entry name" value="ANK_REP_REGION"/>
    <property type="match status" value="7"/>
</dbReference>
<feature type="repeat" description="ANK" evidence="2">
    <location>
        <begin position="926"/>
        <end position="958"/>
    </location>
</feature>
<dbReference type="Pfam" id="PF12796">
    <property type="entry name" value="Ank_2"/>
    <property type="match status" value="3"/>
</dbReference>
<sequence length="968" mass="108668">MAEAFGIGAGIVGVVSLAIQVSQVIVQFGMDWKDAPDSIKAFMAELGTLKTVLSETHTNILVNRDFEAAFSSRPSLLLSELGPNAPPTTNTNRMLDRCRRDLQSLLNELRKRDQGHRLGWDKIKGAYLAKGTRESIENLCRRCQTLNSMLSVDAVVLGVTTYKEVGEARKEQQEWHYADTKTLSAIKCGVDQSNRWQENRDLQDILNWITPIDYAAQQSDFVSRQQDGTGQWLLDSVEFQTWLQTPKKTLFCPGIPGAGKTILTSIVVEELKSRFVDDRSIGIAYLYCNFRRQDKQNTKDLLSSLLRQLSEGQTFLPGIVKDLHKRHESERTSPSLDEVSKAIKSVTSLYSRAFIVIDALDECQQGCRKSLLSEISSLQTDCEVNFFTTSRFIPDITRIFDGGLWLEIRASKGDIERYLDAHMADLSTFDEWDQKLQDEIKTRISDAVDGMFLLAQIYLSSLDDKTTPRAVRTALIQFRKQIPGSSEDQKREVLDKAYSDAMERINAQKLGFRRLAQKVLSWITCAKRPLTTVELLHALAIEVGDSKLHEDNFERIERLISVCAGLVTVDEESSIVRLVHYTTQEYFEHTQDHWFPNAEINITETCIAYLSFDIFEHGSCQTDDAFEKRLRSNQFFDYAARNWGHHARKAPNLNQALINCILNFLKSQDNIDASSQGLLATKRYTSHRGYSQEIPKRMTGLHLLGYFGEKIVIQLLLEKGAEIEAKDTYGRTALSYAASEGHEAVVKLLLEKGAEIEAKITYGRTALSGGHEAVVKLLLEKGAEIEAKDTHGQTALSYATNWGHEAIVKLLLEKGAEIEAKDSEDGRTPFMYAAREGHEAVVKLLLEKGAEIEAKDSEDGWTPLMYAAKRGQEAVVKLLLEKGAEIEAKDTDGRTALSYATEWGHEAVVKLLLEKGAESEVKDSRDGRTPLMYAAERGQEAVVERLMDEGGNWNAEDKSGLTAPLLRL</sequence>
<dbReference type="PANTHER" id="PTHR10039">
    <property type="entry name" value="AMELOGENIN"/>
    <property type="match status" value="1"/>
</dbReference>
<evidence type="ECO:0000256" key="2">
    <source>
        <dbReference type="PROSITE-ProRule" id="PRU00023"/>
    </source>
</evidence>
<dbReference type="PRINTS" id="PR01415">
    <property type="entry name" value="ANKYRIN"/>
</dbReference>
<evidence type="ECO:0000259" key="4">
    <source>
        <dbReference type="Pfam" id="PF24883"/>
    </source>
</evidence>
<dbReference type="AlphaFoldDB" id="A0A3D8RVH6"/>
<dbReference type="InterPro" id="IPR002110">
    <property type="entry name" value="Ankyrin_rpt"/>
</dbReference>
<dbReference type="SMART" id="SM00248">
    <property type="entry name" value="ANK"/>
    <property type="match status" value="8"/>
</dbReference>
<feature type="domain" description="Nephrocystin 3-like N-terminal" evidence="4">
    <location>
        <begin position="228"/>
        <end position="391"/>
    </location>
</feature>
<dbReference type="Gene3D" id="1.25.40.20">
    <property type="entry name" value="Ankyrin repeat-containing domain"/>
    <property type="match status" value="4"/>
</dbReference>
<dbReference type="Pfam" id="PF24883">
    <property type="entry name" value="NPHP3_N"/>
    <property type="match status" value="1"/>
</dbReference>
<dbReference type="OrthoDB" id="195446at2759"/>
<gene>
    <name evidence="5" type="ORF">BP5796_05840</name>
</gene>
<feature type="repeat" description="ANK" evidence="2">
    <location>
        <begin position="729"/>
        <end position="761"/>
    </location>
</feature>
<dbReference type="PANTHER" id="PTHR10039:SF15">
    <property type="entry name" value="NACHT DOMAIN-CONTAINING PROTEIN"/>
    <property type="match status" value="1"/>
</dbReference>